<reference evidence="3 4" key="1">
    <citation type="submission" date="2019-09" db="EMBL/GenBank/DDBJ databases">
        <title>Draft genome sequence of the Ebosin-producing strain Streptomyces sp. 139.</title>
        <authorList>
            <person name="Ai L."/>
            <person name="Geng M."/>
            <person name="Ma M."/>
            <person name="Bai L."/>
        </authorList>
    </citation>
    <scope>NUCLEOTIDE SEQUENCE [LARGE SCALE GENOMIC DNA]</scope>
    <source>
        <strain evidence="3 4">139</strain>
    </source>
</reference>
<evidence type="ECO:0000313" key="4">
    <source>
        <dbReference type="Proteomes" id="UP000324308"/>
    </source>
</evidence>
<dbReference type="InterPro" id="IPR046187">
    <property type="entry name" value="DUF6215"/>
</dbReference>
<feature type="transmembrane region" description="Helical" evidence="2">
    <location>
        <begin position="121"/>
        <end position="141"/>
    </location>
</feature>
<evidence type="ECO:0000256" key="1">
    <source>
        <dbReference type="SAM" id="MobiDB-lite"/>
    </source>
</evidence>
<keyword evidence="2" id="KW-0472">Membrane</keyword>
<keyword evidence="2" id="KW-0812">Transmembrane</keyword>
<dbReference type="EMBL" id="CP043959">
    <property type="protein sequence ID" value="QER87146.1"/>
    <property type="molecule type" value="Genomic_DNA"/>
</dbReference>
<dbReference type="Proteomes" id="UP000324308">
    <property type="component" value="Chromosome"/>
</dbReference>
<feature type="compositionally biased region" description="Low complexity" evidence="1">
    <location>
        <begin position="72"/>
        <end position="97"/>
    </location>
</feature>
<feature type="transmembrane region" description="Helical" evidence="2">
    <location>
        <begin position="12"/>
        <end position="34"/>
    </location>
</feature>
<dbReference type="RefSeq" id="WP_150154918.1">
    <property type="nucleotide sequence ID" value="NZ_CP043959.1"/>
</dbReference>
<keyword evidence="4" id="KW-1185">Reference proteome</keyword>
<organism evidence="3 4">
    <name type="scientific">Streptomyces tendae</name>
    <dbReference type="NCBI Taxonomy" id="1932"/>
    <lineage>
        <taxon>Bacteria</taxon>
        <taxon>Bacillati</taxon>
        <taxon>Actinomycetota</taxon>
        <taxon>Actinomycetes</taxon>
        <taxon>Kitasatosporales</taxon>
        <taxon>Streptomycetaceae</taxon>
        <taxon>Streptomyces</taxon>
    </lineage>
</organism>
<evidence type="ECO:0000256" key="2">
    <source>
        <dbReference type="SAM" id="Phobius"/>
    </source>
</evidence>
<name>A0ABX5ZRF5_STRTE</name>
<feature type="compositionally biased region" description="Pro residues" evidence="1">
    <location>
        <begin position="98"/>
        <end position="112"/>
    </location>
</feature>
<proteinExistence type="predicted"/>
<protein>
    <submittedName>
        <fullName evidence="3">Uncharacterized protein</fullName>
    </submittedName>
</protein>
<feature type="transmembrane region" description="Helical" evidence="2">
    <location>
        <begin position="40"/>
        <end position="61"/>
    </location>
</feature>
<accession>A0ABX5ZRF5</accession>
<sequence>MLGFLVRLLPFWVREPLLILVGSVFGVRIMYMAVFDGEGWVPAAIGAAFLLATALRVRIVVKALRARRHRSPASGADDGATPAATASRTQTQTQTQPPSRPQPQAPAAPRPAVPAVKEPNAWGQAAAAVGLFVALGAALWLGPKFLPSDEVGAGAEEAVSCPGAEETGEGEELPRAYRTTPGAVTGEELCEALNRPDLPGLLGTPTEIATSASGSSGTAPLTGEKIAQPEARVGFDTYTVDVLATYNKLTIDQYANLMKYGDETDVKRLTILGRPAILSSDHMMSIQIDLGGSASGGPVGQGPLARTLTVALDAKDGGGYYDFTVWSESAGLPDDSVLVDVVETVLPAIPHGNA</sequence>
<keyword evidence="2" id="KW-1133">Transmembrane helix</keyword>
<evidence type="ECO:0000313" key="3">
    <source>
        <dbReference type="EMBL" id="QER87146.1"/>
    </source>
</evidence>
<feature type="region of interest" description="Disordered" evidence="1">
    <location>
        <begin position="70"/>
        <end position="115"/>
    </location>
</feature>
<gene>
    <name evidence="3" type="ORF">F3L20_15690</name>
</gene>
<dbReference type="Pfam" id="PF19721">
    <property type="entry name" value="DUF6215"/>
    <property type="match status" value="1"/>
</dbReference>